<feature type="binding site" evidence="14">
    <location>
        <position position="199"/>
    </location>
    <ligand>
        <name>NADP(+)</name>
        <dbReference type="ChEBI" id="CHEBI:58349"/>
    </ligand>
</feature>
<dbReference type="Gene3D" id="3.40.140.10">
    <property type="entry name" value="Cytidine Deaminase, domain 2"/>
    <property type="match status" value="1"/>
</dbReference>
<dbReference type="Pfam" id="PF01872">
    <property type="entry name" value="RibD_C"/>
    <property type="match status" value="1"/>
</dbReference>
<dbReference type="PROSITE" id="PS00903">
    <property type="entry name" value="CYT_DCMP_DEAMINASES_1"/>
    <property type="match status" value="1"/>
</dbReference>
<evidence type="ECO:0000256" key="11">
    <source>
        <dbReference type="ARBA" id="ARBA00023268"/>
    </source>
</evidence>
<dbReference type="GO" id="GO:0009231">
    <property type="term" value="P:riboflavin biosynthetic process"/>
    <property type="evidence" value="ECO:0007669"/>
    <property type="project" value="UniProtKB-UniPathway"/>
</dbReference>
<feature type="binding site" evidence="15">
    <location>
        <position position="87"/>
    </location>
    <ligand>
        <name>Zn(2+)</name>
        <dbReference type="ChEBI" id="CHEBI:29105"/>
        <note>catalytic</note>
    </ligand>
</feature>
<gene>
    <name evidence="17" type="ORF">EV663_101178</name>
</gene>
<dbReference type="InterPro" id="IPR050765">
    <property type="entry name" value="Riboflavin_Biosynth_HTPR"/>
</dbReference>
<feature type="binding site" evidence="14">
    <location>
        <position position="171"/>
    </location>
    <ligand>
        <name>substrate</name>
    </ligand>
</feature>
<comment type="catalytic activity">
    <reaction evidence="12">
        <text>2,5-diamino-6-hydroxy-4-(5-phosphoribosylamino)-pyrimidine + H2O + H(+) = 5-amino-6-(5-phospho-D-ribosylamino)uracil + NH4(+)</text>
        <dbReference type="Rhea" id="RHEA:21868"/>
        <dbReference type="ChEBI" id="CHEBI:15377"/>
        <dbReference type="ChEBI" id="CHEBI:15378"/>
        <dbReference type="ChEBI" id="CHEBI:28938"/>
        <dbReference type="ChEBI" id="CHEBI:58453"/>
        <dbReference type="ChEBI" id="CHEBI:58614"/>
        <dbReference type="EC" id="3.5.4.26"/>
    </reaction>
</comment>
<evidence type="ECO:0000256" key="3">
    <source>
        <dbReference type="ARBA" id="ARBA00004910"/>
    </source>
</evidence>
<keyword evidence="9 12" id="KW-0521">NADP</keyword>
<evidence type="ECO:0000256" key="14">
    <source>
        <dbReference type="PIRSR" id="PIRSR006769-2"/>
    </source>
</evidence>
<dbReference type="EMBL" id="SLXU01000001">
    <property type="protein sequence ID" value="TCP62918.1"/>
    <property type="molecule type" value="Genomic_DNA"/>
</dbReference>
<evidence type="ECO:0000313" key="17">
    <source>
        <dbReference type="EMBL" id="TCP62918.1"/>
    </source>
</evidence>
<dbReference type="InterPro" id="IPR016193">
    <property type="entry name" value="Cytidine_deaminase-like"/>
</dbReference>
<comment type="cofactor">
    <cofactor evidence="12 15">
        <name>Zn(2+)</name>
        <dbReference type="ChEBI" id="CHEBI:29105"/>
    </cofactor>
    <text evidence="12 15">Binds 1 zinc ion.</text>
</comment>
<dbReference type="AlphaFoldDB" id="A0A4R2RJJ1"/>
<dbReference type="GO" id="GO:0008835">
    <property type="term" value="F:diaminohydroxyphosphoribosylaminopyrimidine deaminase activity"/>
    <property type="evidence" value="ECO:0007669"/>
    <property type="project" value="UniProtKB-EC"/>
</dbReference>
<keyword evidence="8 12" id="KW-0862">Zinc</keyword>
<comment type="function">
    <text evidence="1 12">Converts 2,5-diamino-6-(ribosylamino)-4(3h)-pyrimidinone 5'-phosphate into 5-amino-6-(ribosylamino)-2,4(1h,3h)-pyrimidinedione 5'-phosphate.</text>
</comment>
<dbReference type="RefSeq" id="WP_341799026.1">
    <property type="nucleotide sequence ID" value="NZ_SLXU01000001.1"/>
</dbReference>
<keyword evidence="12" id="KW-0378">Hydrolase</keyword>
<comment type="similarity">
    <text evidence="5 12">In the C-terminal section; belongs to the HTP reductase family.</text>
</comment>
<evidence type="ECO:0000256" key="13">
    <source>
        <dbReference type="PIRSR" id="PIRSR006769-1"/>
    </source>
</evidence>
<evidence type="ECO:0000259" key="16">
    <source>
        <dbReference type="PROSITE" id="PS51747"/>
    </source>
</evidence>
<feature type="active site" description="Proton donor" evidence="13">
    <location>
        <position position="55"/>
    </location>
</feature>
<dbReference type="SUPFAM" id="SSF53927">
    <property type="entry name" value="Cytidine deaminase-like"/>
    <property type="match status" value="1"/>
</dbReference>
<dbReference type="InterPro" id="IPR011549">
    <property type="entry name" value="RibD_C"/>
</dbReference>
<evidence type="ECO:0000256" key="10">
    <source>
        <dbReference type="ARBA" id="ARBA00023002"/>
    </source>
</evidence>
<evidence type="ECO:0000256" key="6">
    <source>
        <dbReference type="ARBA" id="ARBA00022619"/>
    </source>
</evidence>
<dbReference type="InterPro" id="IPR004794">
    <property type="entry name" value="Eubact_RibD"/>
</dbReference>
<dbReference type="SUPFAM" id="SSF53597">
    <property type="entry name" value="Dihydrofolate reductase-like"/>
    <property type="match status" value="1"/>
</dbReference>
<evidence type="ECO:0000256" key="12">
    <source>
        <dbReference type="PIRNR" id="PIRNR006769"/>
    </source>
</evidence>
<evidence type="ECO:0000256" key="15">
    <source>
        <dbReference type="PIRSR" id="PIRSR006769-3"/>
    </source>
</evidence>
<evidence type="ECO:0000256" key="2">
    <source>
        <dbReference type="ARBA" id="ARBA00004882"/>
    </source>
</evidence>
<dbReference type="EC" id="3.5.4.26" evidence="12"/>
<dbReference type="GO" id="GO:0008703">
    <property type="term" value="F:5-amino-6-(5-phosphoribosylamino)uracil reductase activity"/>
    <property type="evidence" value="ECO:0007669"/>
    <property type="project" value="UniProtKB-EC"/>
</dbReference>
<dbReference type="PANTHER" id="PTHR38011">
    <property type="entry name" value="DIHYDROFOLATE REDUCTASE FAMILY PROTEIN (AFU_ORTHOLOGUE AFUA_8G06820)"/>
    <property type="match status" value="1"/>
</dbReference>
<dbReference type="Gene3D" id="3.40.430.10">
    <property type="entry name" value="Dihydrofolate Reductase, subunit A"/>
    <property type="match status" value="1"/>
</dbReference>
<feature type="binding site" evidence="14">
    <location>
        <position position="203"/>
    </location>
    <ligand>
        <name>substrate</name>
    </ligand>
</feature>
<keyword evidence="10 12" id="KW-0560">Oxidoreductase</keyword>
<keyword evidence="7 12" id="KW-0479">Metal-binding</keyword>
<dbReference type="NCBIfam" id="TIGR00227">
    <property type="entry name" value="ribD_Cterm"/>
    <property type="match status" value="1"/>
</dbReference>
<comment type="caution">
    <text evidence="17">The sequence shown here is derived from an EMBL/GenBank/DDBJ whole genome shotgun (WGS) entry which is preliminary data.</text>
</comment>
<dbReference type="GO" id="GO:0008270">
    <property type="term" value="F:zinc ion binding"/>
    <property type="evidence" value="ECO:0007669"/>
    <property type="project" value="InterPro"/>
</dbReference>
<feature type="binding site" evidence="14">
    <location>
        <position position="210"/>
    </location>
    <ligand>
        <name>substrate</name>
    </ligand>
</feature>
<accession>A0A4R2RJJ1</accession>
<dbReference type="PANTHER" id="PTHR38011:SF7">
    <property type="entry name" value="2,5-DIAMINO-6-RIBOSYLAMINO-4(3H)-PYRIMIDINONE 5'-PHOSPHATE REDUCTASE"/>
    <property type="match status" value="1"/>
</dbReference>
<comment type="pathway">
    <text evidence="3 12">Cofactor biosynthesis; riboflavin biosynthesis; 5-amino-6-(D-ribitylamino)uracil from GTP: step 3/4.</text>
</comment>
<name>A0A4R2RJJ1_9RHOB</name>
<feature type="binding site" evidence="14">
    <location>
        <position position="173"/>
    </location>
    <ligand>
        <name>NADP(+)</name>
        <dbReference type="ChEBI" id="CHEBI:58349"/>
    </ligand>
</feature>
<feature type="binding site" evidence="14">
    <location>
        <position position="187"/>
    </location>
    <ligand>
        <name>substrate</name>
    </ligand>
</feature>
<dbReference type="NCBIfam" id="TIGR00326">
    <property type="entry name" value="eubact_ribD"/>
    <property type="match status" value="1"/>
</dbReference>
<evidence type="ECO:0000256" key="8">
    <source>
        <dbReference type="ARBA" id="ARBA00022833"/>
    </source>
</evidence>
<feature type="binding site" evidence="14">
    <location>
        <begin position="300"/>
        <end position="306"/>
    </location>
    <ligand>
        <name>NADP(+)</name>
        <dbReference type="ChEBI" id="CHEBI:58349"/>
    </ligand>
</feature>
<evidence type="ECO:0000256" key="9">
    <source>
        <dbReference type="ARBA" id="ARBA00022857"/>
    </source>
</evidence>
<feature type="binding site" evidence="14">
    <location>
        <position position="298"/>
    </location>
    <ligand>
        <name>substrate</name>
    </ligand>
</feature>
<dbReference type="EC" id="1.1.1.193" evidence="12"/>
<dbReference type="GO" id="GO:0050661">
    <property type="term" value="F:NADP binding"/>
    <property type="evidence" value="ECO:0007669"/>
    <property type="project" value="InterPro"/>
</dbReference>
<organism evidence="17 18">
    <name type="scientific">Rhodovulum bhavnagarense</name>
    <dbReference type="NCBI Taxonomy" id="992286"/>
    <lineage>
        <taxon>Bacteria</taxon>
        <taxon>Pseudomonadati</taxon>
        <taxon>Pseudomonadota</taxon>
        <taxon>Alphaproteobacteria</taxon>
        <taxon>Rhodobacterales</taxon>
        <taxon>Paracoccaceae</taxon>
        <taxon>Rhodovulum</taxon>
    </lineage>
</organism>
<dbReference type="InterPro" id="IPR016192">
    <property type="entry name" value="APOBEC/CMP_deaminase_Zn-bd"/>
</dbReference>
<keyword evidence="6 12" id="KW-0686">Riboflavin biosynthesis</keyword>
<feature type="binding site" evidence="15">
    <location>
        <position position="53"/>
    </location>
    <ligand>
        <name>Zn(2+)</name>
        <dbReference type="ChEBI" id="CHEBI:29105"/>
        <note>catalytic</note>
    </ligand>
</feature>
<proteinExistence type="inferred from homology"/>
<feature type="binding site" evidence="14">
    <location>
        <position position="157"/>
    </location>
    <ligand>
        <name>NADP(+)</name>
        <dbReference type="ChEBI" id="CHEBI:58349"/>
    </ligand>
</feature>
<dbReference type="CDD" id="cd01284">
    <property type="entry name" value="Riboflavin_deaminase-reductase"/>
    <property type="match status" value="1"/>
</dbReference>
<dbReference type="Pfam" id="PF00383">
    <property type="entry name" value="dCMP_cyt_deam_1"/>
    <property type="match status" value="1"/>
</dbReference>
<feature type="domain" description="CMP/dCMP-type deaminase" evidence="16">
    <location>
        <begin position="4"/>
        <end position="125"/>
    </location>
</feature>
<keyword evidence="18" id="KW-1185">Reference proteome</keyword>
<evidence type="ECO:0000256" key="4">
    <source>
        <dbReference type="ARBA" id="ARBA00005259"/>
    </source>
</evidence>
<dbReference type="PROSITE" id="PS51747">
    <property type="entry name" value="CYT_DCMP_DEAMINASES_2"/>
    <property type="match status" value="1"/>
</dbReference>
<evidence type="ECO:0000256" key="1">
    <source>
        <dbReference type="ARBA" id="ARBA00002151"/>
    </source>
</evidence>
<sequence length="366" mass="37796">MSGTDHARFMALALSLGARGLGRVWPNPAVGCVIVKDGRIVGRGWTAPGGRPHAEPIALAQAGAAARGATAYVSLEPCSHHGQTPPCCEALIAAGVARVVTALEDPDPRVAGRGHAMLRAAGIEVMTGIQADAARRAHRGFLLNRQAGRPMVTLKLASSFDGRIATATGESQWITGPEARRLVHMQRARHDAVMVGGGTARADDPQLTVRGIGVPRQPVRVIVARRLDLPTTGQLAASVDAAPLWLCHGPDAPAARVADWTARGARLVEVAAGPGGHLDPAALMAALGRSGLTRVFCEGGGTLAASLLATGLVDELVGFTAGIALGAEGRPALGALGIEHLAEVPRLQLVETCAIGGDVMHRWERI</sequence>
<comment type="catalytic activity">
    <reaction evidence="12">
        <text>5-amino-6-(5-phospho-D-ribitylamino)uracil + NADP(+) = 5-amino-6-(5-phospho-D-ribosylamino)uracil + NADPH + H(+)</text>
        <dbReference type="Rhea" id="RHEA:17845"/>
        <dbReference type="ChEBI" id="CHEBI:15378"/>
        <dbReference type="ChEBI" id="CHEBI:57783"/>
        <dbReference type="ChEBI" id="CHEBI:58349"/>
        <dbReference type="ChEBI" id="CHEBI:58421"/>
        <dbReference type="ChEBI" id="CHEBI:58453"/>
        <dbReference type="EC" id="1.1.1.193"/>
    </reaction>
</comment>
<reference evidence="17 18" key="1">
    <citation type="submission" date="2019-03" db="EMBL/GenBank/DDBJ databases">
        <title>Genomic Encyclopedia of Type Strains, Phase IV (KMG-IV): sequencing the most valuable type-strain genomes for metagenomic binning, comparative biology and taxonomic classification.</title>
        <authorList>
            <person name="Goeker M."/>
        </authorList>
    </citation>
    <scope>NUCLEOTIDE SEQUENCE [LARGE SCALE GENOMIC DNA]</scope>
    <source>
        <strain evidence="17 18">DSM 24766</strain>
    </source>
</reference>
<evidence type="ECO:0000313" key="18">
    <source>
        <dbReference type="Proteomes" id="UP000295050"/>
    </source>
</evidence>
<feature type="binding site" evidence="15">
    <location>
        <position position="78"/>
    </location>
    <ligand>
        <name>Zn(2+)</name>
        <dbReference type="ChEBI" id="CHEBI:29105"/>
        <note>catalytic</note>
    </ligand>
</feature>
<evidence type="ECO:0000256" key="5">
    <source>
        <dbReference type="ARBA" id="ARBA00007417"/>
    </source>
</evidence>
<comment type="similarity">
    <text evidence="4 12">In the N-terminal section; belongs to the cytidine and deoxycytidylate deaminase family.</text>
</comment>
<feature type="binding site" evidence="14">
    <location>
        <position position="207"/>
    </location>
    <ligand>
        <name>substrate</name>
    </ligand>
</feature>
<protein>
    <recommendedName>
        <fullName evidence="12">Riboflavin biosynthesis protein RibD</fullName>
    </recommendedName>
    <domain>
        <recommendedName>
            <fullName evidence="12">Diaminohydroxyphosphoribosylaminopyrimidine deaminase</fullName>
            <shortName evidence="12">DRAP deaminase</shortName>
            <ecNumber evidence="12">3.5.4.26</ecNumber>
        </recommendedName>
        <alternativeName>
            <fullName evidence="12">Riboflavin-specific deaminase</fullName>
        </alternativeName>
    </domain>
    <domain>
        <recommendedName>
            <fullName evidence="12">5-amino-6-(5-phosphoribosylamino)uracil reductase</fullName>
            <ecNumber evidence="12">1.1.1.193</ecNumber>
        </recommendedName>
        <alternativeName>
            <fullName evidence="12">HTP reductase</fullName>
        </alternativeName>
    </domain>
</protein>
<evidence type="ECO:0000256" key="7">
    <source>
        <dbReference type="ARBA" id="ARBA00022723"/>
    </source>
</evidence>
<dbReference type="PIRSF" id="PIRSF006769">
    <property type="entry name" value="RibD"/>
    <property type="match status" value="1"/>
</dbReference>
<dbReference type="InterPro" id="IPR002734">
    <property type="entry name" value="RibDG_C"/>
</dbReference>
<dbReference type="UniPathway" id="UPA00275">
    <property type="reaction ID" value="UER00401"/>
</dbReference>
<keyword evidence="11" id="KW-0511">Multifunctional enzyme</keyword>
<dbReference type="Proteomes" id="UP000295050">
    <property type="component" value="Unassembled WGS sequence"/>
</dbReference>
<dbReference type="InterPro" id="IPR024072">
    <property type="entry name" value="DHFR-like_dom_sf"/>
</dbReference>
<dbReference type="InterPro" id="IPR002125">
    <property type="entry name" value="CMP_dCMP_dom"/>
</dbReference>
<comment type="pathway">
    <text evidence="2 12">Cofactor biosynthesis; riboflavin biosynthesis; 5-amino-6-(D-ribitylamino)uracil from GTP: step 2/4.</text>
</comment>